<dbReference type="EMBL" id="LVLJ01001507">
    <property type="protein sequence ID" value="OAE29215.1"/>
    <property type="molecule type" value="Genomic_DNA"/>
</dbReference>
<gene>
    <name evidence="2" type="ORF">AXG93_2789s1250</name>
</gene>
<evidence type="ECO:0000256" key="1">
    <source>
        <dbReference type="SAM" id="MobiDB-lite"/>
    </source>
</evidence>
<protein>
    <submittedName>
        <fullName evidence="2">Uncharacterized protein</fullName>
    </submittedName>
</protein>
<sequence>MEAADLQPSGVQGGQERRNKQAGAAKWEHPIPQSRSEQRVGRWPERPSSNVPAARATMVAVGLWHIAVCSAVSTGSARFTAWFRSDVVGTVRDQGVPQSCKTWFGLNVVDVHVVVVTIAVTVVVEALCGRV</sequence>
<evidence type="ECO:0000313" key="3">
    <source>
        <dbReference type="Proteomes" id="UP000077202"/>
    </source>
</evidence>
<dbReference type="AlphaFoldDB" id="A0A176WA17"/>
<feature type="region of interest" description="Disordered" evidence="1">
    <location>
        <begin position="1"/>
        <end position="51"/>
    </location>
</feature>
<dbReference type="Proteomes" id="UP000077202">
    <property type="component" value="Unassembled WGS sequence"/>
</dbReference>
<accession>A0A176WA17</accession>
<feature type="compositionally biased region" description="Basic and acidic residues" evidence="1">
    <location>
        <begin position="36"/>
        <end position="45"/>
    </location>
</feature>
<evidence type="ECO:0000313" key="2">
    <source>
        <dbReference type="EMBL" id="OAE29215.1"/>
    </source>
</evidence>
<name>A0A176WA17_MARPO</name>
<proteinExistence type="predicted"/>
<reference evidence="2" key="1">
    <citation type="submission" date="2016-03" db="EMBL/GenBank/DDBJ databases">
        <title>Mechanisms controlling the formation of the plant cell surface in tip-growing cells are functionally conserved among land plants.</title>
        <authorList>
            <person name="Honkanen S."/>
            <person name="Jones V.A."/>
            <person name="Morieri G."/>
            <person name="Champion C."/>
            <person name="Hetherington A.J."/>
            <person name="Kelly S."/>
            <person name="Saint-Marcoux D."/>
            <person name="Proust H."/>
            <person name="Prescott H."/>
            <person name="Dolan L."/>
        </authorList>
    </citation>
    <scope>NUCLEOTIDE SEQUENCE [LARGE SCALE GENOMIC DNA]</scope>
    <source>
        <tissue evidence="2">Whole gametophyte</tissue>
    </source>
</reference>
<organism evidence="2 3">
    <name type="scientific">Marchantia polymorpha subsp. ruderalis</name>
    <dbReference type="NCBI Taxonomy" id="1480154"/>
    <lineage>
        <taxon>Eukaryota</taxon>
        <taxon>Viridiplantae</taxon>
        <taxon>Streptophyta</taxon>
        <taxon>Embryophyta</taxon>
        <taxon>Marchantiophyta</taxon>
        <taxon>Marchantiopsida</taxon>
        <taxon>Marchantiidae</taxon>
        <taxon>Marchantiales</taxon>
        <taxon>Marchantiaceae</taxon>
        <taxon>Marchantia</taxon>
    </lineage>
</organism>
<comment type="caution">
    <text evidence="2">The sequence shown here is derived from an EMBL/GenBank/DDBJ whole genome shotgun (WGS) entry which is preliminary data.</text>
</comment>
<keyword evidence="3" id="KW-1185">Reference proteome</keyword>